<evidence type="ECO:0000313" key="1">
    <source>
        <dbReference type="EMBL" id="ERJ96242.1"/>
    </source>
</evidence>
<comment type="caution">
    <text evidence="1">The sequence shown here is derived from an EMBL/GenBank/DDBJ whole genome shotgun (WGS) entry which is preliminary data.</text>
</comment>
<dbReference type="AlphaFoldDB" id="U2KVC3"/>
<dbReference type="HOGENOM" id="CLU_3188618_0_0_9"/>
<dbReference type="EMBL" id="AWVF01000175">
    <property type="protein sequence ID" value="ERJ96242.1"/>
    <property type="molecule type" value="Genomic_DNA"/>
</dbReference>
<dbReference type="STRING" id="411473.RUMCAL_01377"/>
<gene>
    <name evidence="1" type="ORF">RUMCAL_01377</name>
</gene>
<proteinExistence type="predicted"/>
<dbReference type="Proteomes" id="UP000016662">
    <property type="component" value="Unassembled WGS sequence"/>
</dbReference>
<name>U2KVC3_9FIRM</name>
<keyword evidence="2" id="KW-1185">Reference proteome</keyword>
<protein>
    <submittedName>
        <fullName evidence="1">Uncharacterized protein</fullName>
    </submittedName>
</protein>
<organism evidence="1 2">
    <name type="scientific">Ruminococcus callidus ATCC 27760</name>
    <dbReference type="NCBI Taxonomy" id="411473"/>
    <lineage>
        <taxon>Bacteria</taxon>
        <taxon>Bacillati</taxon>
        <taxon>Bacillota</taxon>
        <taxon>Clostridia</taxon>
        <taxon>Eubacteriales</taxon>
        <taxon>Oscillospiraceae</taxon>
        <taxon>Ruminococcus</taxon>
    </lineage>
</organism>
<accession>U2KVC3</accession>
<evidence type="ECO:0000313" key="2">
    <source>
        <dbReference type="Proteomes" id="UP000016662"/>
    </source>
</evidence>
<reference evidence="1 2" key="1">
    <citation type="submission" date="2013-07" db="EMBL/GenBank/DDBJ databases">
        <authorList>
            <person name="Weinstock G."/>
            <person name="Sodergren E."/>
            <person name="Wylie T."/>
            <person name="Fulton L."/>
            <person name="Fulton R."/>
            <person name="Fronick C."/>
            <person name="O'Laughlin M."/>
            <person name="Godfrey J."/>
            <person name="Miner T."/>
            <person name="Herter B."/>
            <person name="Appelbaum E."/>
            <person name="Cordes M."/>
            <person name="Lek S."/>
            <person name="Wollam A."/>
            <person name="Pepin K.H."/>
            <person name="Palsikar V.B."/>
            <person name="Mitreva M."/>
            <person name="Wilson R.K."/>
        </authorList>
    </citation>
    <scope>NUCLEOTIDE SEQUENCE [LARGE SCALE GENOMIC DNA]</scope>
    <source>
        <strain evidence="1 2">ATCC 27760</strain>
    </source>
</reference>
<sequence length="46" mass="4989">MQYKHFSGLFFSDGILFRSAGSDGCEGHFCSPEGIARASCRNNSPC</sequence>